<protein>
    <submittedName>
        <fullName evidence="4">Mitochondrial ribosomal protein S21</fullName>
    </submittedName>
</protein>
<evidence type="ECO:0000256" key="2">
    <source>
        <dbReference type="ARBA" id="ARBA00022980"/>
    </source>
</evidence>
<keyword evidence="5" id="KW-1185">Reference proteome</keyword>
<dbReference type="GO" id="GO:1990904">
    <property type="term" value="C:ribonucleoprotein complex"/>
    <property type="evidence" value="ECO:0007669"/>
    <property type="project" value="UniProtKB-KW"/>
</dbReference>
<name>A0A8C8RU81_9SAUR</name>
<dbReference type="PANTHER" id="PTHR21109:SF0">
    <property type="entry name" value="SMALL RIBOSOMAL SUBUNIT PROTEIN BS21M"/>
    <property type="match status" value="1"/>
</dbReference>
<dbReference type="Ensembl" id="ENSPCET00000010486.1">
    <property type="protein sequence ID" value="ENSPCEP00000010148.1"/>
    <property type="gene ID" value="ENSPCEG00000008074.1"/>
</dbReference>
<evidence type="ECO:0000256" key="1">
    <source>
        <dbReference type="ARBA" id="ARBA00006640"/>
    </source>
</evidence>
<proteinExistence type="inferred from homology"/>
<evidence type="ECO:0000313" key="4">
    <source>
        <dbReference type="Ensembl" id="ENSPCEP00000010148.1"/>
    </source>
</evidence>
<dbReference type="Pfam" id="PF01165">
    <property type="entry name" value="Ribosomal_S21"/>
    <property type="match status" value="1"/>
</dbReference>
<keyword evidence="3" id="KW-0687">Ribonucleoprotein</keyword>
<evidence type="ECO:0000313" key="5">
    <source>
        <dbReference type="Proteomes" id="UP000694393"/>
    </source>
</evidence>
<dbReference type="GO" id="GO:0003735">
    <property type="term" value="F:structural constituent of ribosome"/>
    <property type="evidence" value="ECO:0007669"/>
    <property type="project" value="InterPro"/>
</dbReference>
<reference evidence="4" key="2">
    <citation type="submission" date="2025-09" db="UniProtKB">
        <authorList>
            <consortium name="Ensembl"/>
        </authorList>
    </citation>
    <scope>IDENTIFICATION</scope>
</reference>
<dbReference type="GO" id="GO:0005840">
    <property type="term" value="C:ribosome"/>
    <property type="evidence" value="ECO:0007669"/>
    <property type="project" value="UniProtKB-KW"/>
</dbReference>
<dbReference type="Proteomes" id="UP000694393">
    <property type="component" value="Unplaced"/>
</dbReference>
<dbReference type="NCBIfam" id="TIGR00030">
    <property type="entry name" value="S21p"/>
    <property type="match status" value="1"/>
</dbReference>
<dbReference type="GO" id="GO:0006412">
    <property type="term" value="P:translation"/>
    <property type="evidence" value="ECO:0007669"/>
    <property type="project" value="InterPro"/>
</dbReference>
<dbReference type="InterPro" id="IPR001911">
    <property type="entry name" value="Ribosomal_bS21"/>
</dbReference>
<dbReference type="InterPro" id="IPR038380">
    <property type="entry name" value="Ribosomal_bS21_sf"/>
</dbReference>
<evidence type="ECO:0000256" key="3">
    <source>
        <dbReference type="ARBA" id="ARBA00023274"/>
    </source>
</evidence>
<reference evidence="4" key="1">
    <citation type="submission" date="2025-08" db="UniProtKB">
        <authorList>
            <consortium name="Ensembl"/>
        </authorList>
    </citation>
    <scope>IDENTIFICATION</scope>
</reference>
<organism evidence="4 5">
    <name type="scientific">Pelusios castaneus</name>
    <name type="common">West African mud turtle</name>
    <dbReference type="NCBI Taxonomy" id="367368"/>
    <lineage>
        <taxon>Eukaryota</taxon>
        <taxon>Metazoa</taxon>
        <taxon>Chordata</taxon>
        <taxon>Craniata</taxon>
        <taxon>Vertebrata</taxon>
        <taxon>Euteleostomi</taxon>
        <taxon>Archelosauria</taxon>
        <taxon>Testudinata</taxon>
        <taxon>Testudines</taxon>
        <taxon>Pleurodira</taxon>
        <taxon>Pelomedusidae</taxon>
        <taxon>Pelusios</taxon>
    </lineage>
</organism>
<comment type="similarity">
    <text evidence="1">Belongs to the bacterial ribosomal protein bS21 family.</text>
</comment>
<dbReference type="PANTHER" id="PTHR21109">
    <property type="entry name" value="MITOCHONDRIAL 28S RIBOSOMAL PROTEIN S21"/>
    <property type="match status" value="1"/>
</dbReference>
<dbReference type="Gene3D" id="1.20.5.1150">
    <property type="entry name" value="Ribosomal protein S8"/>
    <property type="match status" value="1"/>
</dbReference>
<keyword evidence="2" id="KW-0689">Ribosomal protein</keyword>
<dbReference type="AlphaFoldDB" id="A0A8C8RU81"/>
<accession>A0A8C8RU81</accession>
<sequence length="87" mass="10543">MTHHLKFIARTVMVQDGDVNAAVKTLTRIMTMDGIFEDAKQRRYYEKPFRKRQRETYELCRRIYNIEMARKISFLARKTRQDPWLGC</sequence>